<dbReference type="Proteomes" id="UP001059597">
    <property type="component" value="Chromosome"/>
</dbReference>
<evidence type="ECO:0000259" key="1">
    <source>
        <dbReference type="Pfam" id="PF03992"/>
    </source>
</evidence>
<sequence length="120" mass="13440">MPANDQGMDRTAEVTFVNRFTVHGEPGEFQRAFQQAAAFLRAKSGFLECTLLQHAEEETAFLNVARWRDVGAFRRATVGDDFDHHVAAMRKLATSEPGLYLPRLAFAAERQHHGAGQDRP</sequence>
<name>A0ABM7ZY34_STRNI</name>
<accession>A0ABM7ZY34</accession>
<keyword evidence="3" id="KW-1185">Reference proteome</keyword>
<feature type="domain" description="ABM" evidence="1">
    <location>
        <begin position="17"/>
        <end position="87"/>
    </location>
</feature>
<gene>
    <name evidence="2" type="ORF">HEK616_47560</name>
</gene>
<dbReference type="InterPro" id="IPR011008">
    <property type="entry name" value="Dimeric_a/b-barrel"/>
</dbReference>
<dbReference type="RefSeq" id="WP_261954889.1">
    <property type="nucleotide sequence ID" value="NZ_AP026073.1"/>
</dbReference>
<proteinExistence type="predicted"/>
<evidence type="ECO:0000313" key="3">
    <source>
        <dbReference type="Proteomes" id="UP001059597"/>
    </source>
</evidence>
<reference evidence="2" key="1">
    <citation type="submission" date="2022-06" db="EMBL/GenBank/DDBJ databases">
        <title>Complete genome sequence of Streptomyces nigrescens HEK616.</title>
        <authorList>
            <person name="Asamizu S."/>
            <person name="Onaka H."/>
        </authorList>
    </citation>
    <scope>NUCLEOTIDE SEQUENCE</scope>
    <source>
        <strain evidence="2">HEK616</strain>
    </source>
</reference>
<evidence type="ECO:0000313" key="2">
    <source>
        <dbReference type="EMBL" id="BDM71269.1"/>
    </source>
</evidence>
<dbReference type="EMBL" id="AP026073">
    <property type="protein sequence ID" value="BDM71269.1"/>
    <property type="molecule type" value="Genomic_DNA"/>
</dbReference>
<dbReference type="Pfam" id="PF03992">
    <property type="entry name" value="ABM"/>
    <property type="match status" value="1"/>
</dbReference>
<dbReference type="InterPro" id="IPR007138">
    <property type="entry name" value="ABM_dom"/>
</dbReference>
<dbReference type="Gene3D" id="3.30.70.100">
    <property type="match status" value="1"/>
</dbReference>
<protein>
    <recommendedName>
        <fullName evidence="1">ABM domain-containing protein</fullName>
    </recommendedName>
</protein>
<organism evidence="2 3">
    <name type="scientific">Streptomyces nigrescens</name>
    <dbReference type="NCBI Taxonomy" id="1920"/>
    <lineage>
        <taxon>Bacteria</taxon>
        <taxon>Bacillati</taxon>
        <taxon>Actinomycetota</taxon>
        <taxon>Actinomycetes</taxon>
        <taxon>Kitasatosporales</taxon>
        <taxon>Streptomycetaceae</taxon>
        <taxon>Streptomyces</taxon>
    </lineage>
</organism>
<dbReference type="SUPFAM" id="SSF54909">
    <property type="entry name" value="Dimeric alpha+beta barrel"/>
    <property type="match status" value="1"/>
</dbReference>